<evidence type="ECO:0000259" key="6">
    <source>
        <dbReference type="PROSITE" id="PS50048"/>
    </source>
</evidence>
<comment type="caution">
    <text evidence="7">The sequence shown here is derived from an EMBL/GenBank/DDBJ whole genome shotgun (WGS) entry which is preliminary data.</text>
</comment>
<evidence type="ECO:0000256" key="2">
    <source>
        <dbReference type="ARBA" id="ARBA00022833"/>
    </source>
</evidence>
<keyword evidence="1" id="KW-0479">Metal-binding</keyword>
<reference evidence="7" key="1">
    <citation type="submission" date="2023-03" db="EMBL/GenBank/DDBJ databases">
        <title>Massive genome expansion in bonnet fungi (Mycena s.s.) driven by repeated elements and novel gene families across ecological guilds.</title>
        <authorList>
            <consortium name="Lawrence Berkeley National Laboratory"/>
            <person name="Harder C.B."/>
            <person name="Miyauchi S."/>
            <person name="Viragh M."/>
            <person name="Kuo A."/>
            <person name="Thoen E."/>
            <person name="Andreopoulos B."/>
            <person name="Lu D."/>
            <person name="Skrede I."/>
            <person name="Drula E."/>
            <person name="Henrissat B."/>
            <person name="Morin E."/>
            <person name="Kohler A."/>
            <person name="Barry K."/>
            <person name="LaButti K."/>
            <person name="Morin E."/>
            <person name="Salamov A."/>
            <person name="Lipzen A."/>
            <person name="Mereny Z."/>
            <person name="Hegedus B."/>
            <person name="Baldrian P."/>
            <person name="Stursova M."/>
            <person name="Weitz H."/>
            <person name="Taylor A."/>
            <person name="Grigoriev I.V."/>
            <person name="Nagy L.G."/>
            <person name="Martin F."/>
            <person name="Kauserud H."/>
        </authorList>
    </citation>
    <scope>NUCLEOTIDE SEQUENCE</scope>
    <source>
        <strain evidence="7">CBHHK182m</strain>
    </source>
</reference>
<dbReference type="PANTHER" id="PTHR47660">
    <property type="entry name" value="TRANSCRIPTION FACTOR WITH C2H2 AND ZN(2)-CYS(6) DNA BINDING DOMAIN (EUROFUNG)-RELATED-RELATED"/>
    <property type="match status" value="1"/>
</dbReference>
<dbReference type="Proteomes" id="UP001215598">
    <property type="component" value="Unassembled WGS sequence"/>
</dbReference>
<organism evidence="7 8">
    <name type="scientific">Mycena metata</name>
    <dbReference type="NCBI Taxonomy" id="1033252"/>
    <lineage>
        <taxon>Eukaryota</taxon>
        <taxon>Fungi</taxon>
        <taxon>Dikarya</taxon>
        <taxon>Basidiomycota</taxon>
        <taxon>Agaricomycotina</taxon>
        <taxon>Agaricomycetes</taxon>
        <taxon>Agaricomycetidae</taxon>
        <taxon>Agaricales</taxon>
        <taxon>Marasmiineae</taxon>
        <taxon>Mycenaceae</taxon>
        <taxon>Mycena</taxon>
    </lineage>
</organism>
<dbReference type="SUPFAM" id="SSF57701">
    <property type="entry name" value="Zn2/Cys6 DNA-binding domain"/>
    <property type="match status" value="1"/>
</dbReference>
<dbReference type="PANTHER" id="PTHR47660:SF3">
    <property type="entry name" value="FINGER DOMAIN PROTEIN, PUTATIVE (AFU_ORTHOLOGUE AFUA_4G03310)-RELATED"/>
    <property type="match status" value="1"/>
</dbReference>
<dbReference type="EMBL" id="JARKIB010000275">
    <property type="protein sequence ID" value="KAJ7717562.1"/>
    <property type="molecule type" value="Genomic_DNA"/>
</dbReference>
<keyword evidence="5" id="KW-0539">Nucleus</keyword>
<accession>A0AAD7MHD1</accession>
<evidence type="ECO:0000313" key="8">
    <source>
        <dbReference type="Proteomes" id="UP001215598"/>
    </source>
</evidence>
<dbReference type="GO" id="GO:0008270">
    <property type="term" value="F:zinc ion binding"/>
    <property type="evidence" value="ECO:0007669"/>
    <property type="project" value="InterPro"/>
</dbReference>
<keyword evidence="8" id="KW-1185">Reference proteome</keyword>
<evidence type="ECO:0000256" key="1">
    <source>
        <dbReference type="ARBA" id="ARBA00022723"/>
    </source>
</evidence>
<sequence>MSASRKQLKSNKQAPTSRKKSCLSCSEAKARCTLERPNCSRCQGRDLVCEYFTPASHSISDDSPLVDDPAVLETASGRSTFTTLETPPTSESVQIGSRWLDALITPPGKIPKHFSSRTVQHMSRVLKSYAKVLLKDEALPPIVHPFQAVAPQQPLANCRSLLRTWENKAPGSELLVRETIWREMSRLVEEHHGYDHVTLLSAFQAYLFYSIHLFFSTDPESSVMIDTATMINLQELAAAMSLTGLHPPDTQHTRPTWESWIIAEAKRRTLYTMYLFDNARNFLHDTTSYIATELGNLPLPAGKGLWAASIKETWEIEYNRFVAEWPSGPPRLEDLWPHPSAVVASERRTRVDRWVETADEFGIFLFAVSSMHDA</sequence>
<evidence type="ECO:0000256" key="4">
    <source>
        <dbReference type="ARBA" id="ARBA00023163"/>
    </source>
</evidence>
<dbReference type="GO" id="GO:0000981">
    <property type="term" value="F:DNA-binding transcription factor activity, RNA polymerase II-specific"/>
    <property type="evidence" value="ECO:0007669"/>
    <property type="project" value="InterPro"/>
</dbReference>
<keyword evidence="3" id="KW-0805">Transcription regulation</keyword>
<keyword evidence="2" id="KW-0862">Zinc</keyword>
<feature type="domain" description="Zn(2)-C6 fungal-type" evidence="6">
    <location>
        <begin position="21"/>
        <end position="51"/>
    </location>
</feature>
<proteinExistence type="predicted"/>
<dbReference type="PROSITE" id="PS50048">
    <property type="entry name" value="ZN2_CY6_FUNGAL_2"/>
    <property type="match status" value="1"/>
</dbReference>
<dbReference type="Pfam" id="PF00172">
    <property type="entry name" value="Zn_clus"/>
    <property type="match status" value="1"/>
</dbReference>
<dbReference type="AlphaFoldDB" id="A0AAD7MHD1"/>
<evidence type="ECO:0000313" key="7">
    <source>
        <dbReference type="EMBL" id="KAJ7717562.1"/>
    </source>
</evidence>
<dbReference type="PRINTS" id="PR00755">
    <property type="entry name" value="AFLATOXINBRP"/>
</dbReference>
<name>A0AAD7MHD1_9AGAR</name>
<gene>
    <name evidence="7" type="ORF">B0H16DRAFT_1610763</name>
</gene>
<dbReference type="PROSITE" id="PS00463">
    <property type="entry name" value="ZN2_CY6_FUNGAL_1"/>
    <property type="match status" value="1"/>
</dbReference>
<protein>
    <recommendedName>
        <fullName evidence="6">Zn(2)-C6 fungal-type domain-containing protein</fullName>
    </recommendedName>
</protein>
<dbReference type="Gene3D" id="4.10.240.10">
    <property type="entry name" value="Zn(2)-C6 fungal-type DNA-binding domain"/>
    <property type="match status" value="1"/>
</dbReference>
<dbReference type="SMART" id="SM00066">
    <property type="entry name" value="GAL4"/>
    <property type="match status" value="1"/>
</dbReference>
<evidence type="ECO:0000256" key="3">
    <source>
        <dbReference type="ARBA" id="ARBA00023015"/>
    </source>
</evidence>
<dbReference type="CDD" id="cd00067">
    <property type="entry name" value="GAL4"/>
    <property type="match status" value="1"/>
</dbReference>
<dbReference type="InterPro" id="IPR036864">
    <property type="entry name" value="Zn2-C6_fun-type_DNA-bd_sf"/>
</dbReference>
<dbReference type="CDD" id="cd12148">
    <property type="entry name" value="fungal_TF_MHR"/>
    <property type="match status" value="1"/>
</dbReference>
<evidence type="ECO:0000256" key="5">
    <source>
        <dbReference type="ARBA" id="ARBA00023242"/>
    </source>
</evidence>
<keyword evidence="4" id="KW-0804">Transcription</keyword>
<dbReference type="InterPro" id="IPR001138">
    <property type="entry name" value="Zn2Cys6_DnaBD"/>
</dbReference>